<dbReference type="InterPro" id="IPR004424">
    <property type="entry name" value="IspE"/>
</dbReference>
<dbReference type="Gene3D" id="1.10.1160.10">
    <property type="entry name" value="Glutamyl-trna Synthetase, Domain 2"/>
    <property type="match status" value="1"/>
</dbReference>
<comment type="cofactor">
    <cofactor evidence="8">
        <name>Zn(2+)</name>
        <dbReference type="ChEBI" id="CHEBI:29105"/>
    </cofactor>
    <text evidence="8">Binds 1 zinc ion per subunit.</text>
</comment>
<accession>A0ABP9U811</accession>
<keyword evidence="7 8" id="KW-0030">Aminoacyl-tRNA synthetase</keyword>
<protein>
    <recommendedName>
        <fullName evidence="8 9">Multifunctional fusion protein</fullName>
    </recommendedName>
    <domain>
        <recommendedName>
            <fullName evidence="8">Glutamate--tRNA ligase</fullName>
            <ecNumber evidence="8">6.1.1.17</ecNumber>
        </recommendedName>
        <alternativeName>
            <fullName evidence="8">Glutamyl-tRNA synthetase</fullName>
            <shortName evidence="8">GluRS</shortName>
        </alternativeName>
    </domain>
    <domain>
        <recommendedName>
            <fullName evidence="9">4-diphosphocytidyl-2-C-methyl-D-erythritol kinase</fullName>
            <shortName evidence="9">CMK</shortName>
            <ecNumber evidence="9">2.7.1.148</ecNumber>
        </recommendedName>
        <alternativeName>
            <fullName evidence="9">4-(cytidine-5'-diphospho)-2-C-methyl-D-erythritol kinase</fullName>
        </alternativeName>
    </domain>
</protein>
<dbReference type="InterPro" id="IPR049940">
    <property type="entry name" value="GluQ/Sye"/>
</dbReference>
<dbReference type="HAMAP" id="MF_00022">
    <property type="entry name" value="Glu_tRNA_synth_type1"/>
    <property type="match status" value="1"/>
</dbReference>
<dbReference type="InterPro" id="IPR000924">
    <property type="entry name" value="Glu/Gln-tRNA-synth"/>
</dbReference>
<evidence type="ECO:0000256" key="4">
    <source>
        <dbReference type="ARBA" id="ARBA00022777"/>
    </source>
</evidence>
<keyword evidence="5 8" id="KW-0067">ATP-binding</keyword>
<dbReference type="InterPro" id="IPR014729">
    <property type="entry name" value="Rossmann-like_a/b/a_fold"/>
</dbReference>
<evidence type="ECO:0000259" key="10">
    <source>
        <dbReference type="Pfam" id="PF00288"/>
    </source>
</evidence>
<dbReference type="InterPro" id="IPR014721">
    <property type="entry name" value="Ribsml_uS5_D2-typ_fold_subgr"/>
</dbReference>
<keyword evidence="2 8" id="KW-0436">Ligase</keyword>
<comment type="subunit">
    <text evidence="8">Monomer.</text>
</comment>
<evidence type="ECO:0000256" key="8">
    <source>
        <dbReference type="HAMAP-Rule" id="MF_00022"/>
    </source>
</evidence>
<feature type="binding site" evidence="9">
    <location>
        <begin position="94"/>
        <end position="104"/>
    </location>
    <ligand>
        <name>ATP</name>
        <dbReference type="ChEBI" id="CHEBI:30616"/>
    </ligand>
</feature>
<dbReference type="Proteomes" id="UP001449582">
    <property type="component" value="Unassembled WGS sequence"/>
</dbReference>
<feature type="short sequence motif" description="'KMSKS' region" evidence="8">
    <location>
        <begin position="510"/>
        <end position="514"/>
    </location>
</feature>
<dbReference type="PRINTS" id="PR00987">
    <property type="entry name" value="TRNASYNTHGLU"/>
</dbReference>
<dbReference type="InterPro" id="IPR033910">
    <property type="entry name" value="GluRS_core"/>
</dbReference>
<dbReference type="EC" id="6.1.1.17" evidence="8"/>
<keyword evidence="9" id="KW-0808">Transferase</keyword>
<comment type="similarity">
    <text evidence="9">Belongs to the GHMP kinase family. IspE subfamily.</text>
</comment>
<dbReference type="InterPro" id="IPR006204">
    <property type="entry name" value="GHMP_kinase_N_dom"/>
</dbReference>
<organism evidence="13 14">
    <name type="scientific">Ureaplasma ceti</name>
    <dbReference type="NCBI Taxonomy" id="3119530"/>
    <lineage>
        <taxon>Bacteria</taxon>
        <taxon>Bacillati</taxon>
        <taxon>Mycoplasmatota</taxon>
        <taxon>Mycoplasmoidales</taxon>
        <taxon>Mycoplasmoidaceae</taxon>
        <taxon>Ureaplasma</taxon>
    </lineage>
</organism>
<sequence length="744" mass="85099">MQLKAYPKVNLGLSINPQAFSYTNKHQLESLFHLSTQFYDVINITEADVDTVVYWQEERPINIEDCLVSKVLHYLTQHNLKQRCYNIQIIKQIPTQAGLGGASSDAACVMNYIHEHEGHTQPLDYKDIALNLGSDIPFFLSGATTALVSEFGNKIEPINFSDFWEIKIHKNLIPIKTHLLFQKLINNYKIKQVKPNNFEQIIGTLNQGKLPIMTNDFQELVFEDFPEVKDYYSLLKKQHQFVMMSGSGSTMISIDKKDQKIRTRYAPSPTGFFHIGGARTAIFNYLFAKHYGGDFIVRIEDTDVERNVEGGIESQLDNLAWLGIVPDESVNNPGNYAPYIQSAKLGRYKELAEKLLAEGKAYYCFCSEEQLEQDREEALKNHQTPRYSKRCLHLSHDEVEANLKSGIPHVIRLKIDDNREYAWKDLIRDDIAVPGSAMTDPVILKSNGIAMYNFAVVVDDYDMEISHVLRGEEHISNTPYQIAIKEALGFDKQPIQYGHLSVIIDETGKKLSKRNKTLKQFVSDYKEMGFVPEAIVNFLALLGWSPANNEEVMKIDDLIAEFDIVNLSKSSTFFDFKKLLWIGNEYMKRMDAEQYLAFVKPWVLNNENANLSDQLKDNLDMVLMLFKDQISYADEINKLIQEYFGLKELELSDEMKEILIANKDAVMAFRDALSEASEYTEDSIKAIINEVKATTGKKGKNLFMPVRVAATWMMHGPELAKIIFLTGKDNVLENIDQVLYIIQE</sequence>
<keyword evidence="3 8" id="KW-0547">Nucleotide-binding</keyword>
<evidence type="ECO:0000256" key="9">
    <source>
        <dbReference type="HAMAP-Rule" id="MF_00061"/>
    </source>
</evidence>
<dbReference type="CDD" id="cd00808">
    <property type="entry name" value="GluRS_core"/>
    <property type="match status" value="1"/>
</dbReference>
<dbReference type="PROSITE" id="PS00178">
    <property type="entry name" value="AA_TRNA_LIGASE_I"/>
    <property type="match status" value="1"/>
</dbReference>
<dbReference type="EC" id="2.7.1.148" evidence="9"/>
<dbReference type="PANTHER" id="PTHR43311">
    <property type="entry name" value="GLUTAMATE--TRNA LIGASE"/>
    <property type="match status" value="1"/>
</dbReference>
<dbReference type="InterPro" id="IPR045462">
    <property type="entry name" value="aa-tRNA-synth_I_cd-bd"/>
</dbReference>
<feature type="domain" description="GHMP kinase N-terminal" evidence="10">
    <location>
        <begin position="68"/>
        <end position="142"/>
    </location>
</feature>
<keyword evidence="8" id="KW-0862">Zinc</keyword>
<dbReference type="InterPro" id="IPR001412">
    <property type="entry name" value="aa-tRNA-synth_I_CS"/>
</dbReference>
<dbReference type="InterPro" id="IPR020061">
    <property type="entry name" value="Glu_tRNA_lig_a-bdl"/>
</dbReference>
<dbReference type="Gene3D" id="1.10.10.350">
    <property type="match status" value="1"/>
</dbReference>
<dbReference type="Gene3D" id="3.30.230.10">
    <property type="match status" value="1"/>
</dbReference>
<reference evidence="13" key="1">
    <citation type="submission" date="2024-02" db="EMBL/GenBank/DDBJ databases">
        <title>Draft genome sequence of new strains in genus Ureaplasma.</title>
        <authorList>
            <person name="Nakajima Y."/>
            <person name="Segawa T."/>
        </authorList>
    </citation>
    <scope>NUCLEOTIDE SEQUENCE [LARGE SCALE GENOMIC DNA]</scope>
    <source>
        <strain evidence="13">OM1</strain>
    </source>
</reference>
<gene>
    <name evidence="9" type="primary">ispE</name>
    <name evidence="8" type="synonym">gltX</name>
    <name evidence="13" type="ORF">UREOM_6600</name>
</gene>
<evidence type="ECO:0000256" key="5">
    <source>
        <dbReference type="ARBA" id="ARBA00022840"/>
    </source>
</evidence>
<dbReference type="InterPro" id="IPR020568">
    <property type="entry name" value="Ribosomal_Su5_D2-typ_SF"/>
</dbReference>
<dbReference type="Pfam" id="PF00288">
    <property type="entry name" value="GHMP_kinases_N"/>
    <property type="match status" value="1"/>
</dbReference>
<dbReference type="Pfam" id="PF00749">
    <property type="entry name" value="tRNA-synt_1c"/>
    <property type="match status" value="1"/>
</dbReference>
<dbReference type="InterPro" id="IPR020751">
    <property type="entry name" value="aa-tRNA-synth_I_codon-bd_sub2"/>
</dbReference>
<dbReference type="SUPFAM" id="SSF48163">
    <property type="entry name" value="An anticodon-binding domain of class I aminoacyl-tRNA synthetases"/>
    <property type="match status" value="1"/>
</dbReference>
<feature type="domain" description="Glutamyl/glutaminyl-tRNA synthetase class Ib catalytic" evidence="11">
    <location>
        <begin position="260"/>
        <end position="581"/>
    </location>
</feature>
<keyword evidence="8" id="KW-0479">Metal-binding</keyword>
<name>A0ABP9U811_9BACT</name>
<evidence type="ECO:0000313" key="14">
    <source>
        <dbReference type="Proteomes" id="UP001449582"/>
    </source>
</evidence>
<feature type="binding site" evidence="8">
    <location>
        <position position="513"/>
    </location>
    <ligand>
        <name>ATP</name>
        <dbReference type="ChEBI" id="CHEBI:30616"/>
    </ligand>
</feature>
<proteinExistence type="inferred from homology"/>
<feature type="short sequence motif" description="'HIGH' region" evidence="8">
    <location>
        <begin position="267"/>
        <end position="277"/>
    </location>
</feature>
<comment type="catalytic activity">
    <reaction evidence="8">
        <text>tRNA(Glu) + L-glutamate + ATP = L-glutamyl-tRNA(Glu) + AMP + diphosphate</text>
        <dbReference type="Rhea" id="RHEA:23540"/>
        <dbReference type="Rhea" id="RHEA-COMP:9663"/>
        <dbReference type="Rhea" id="RHEA-COMP:9680"/>
        <dbReference type="ChEBI" id="CHEBI:29985"/>
        <dbReference type="ChEBI" id="CHEBI:30616"/>
        <dbReference type="ChEBI" id="CHEBI:33019"/>
        <dbReference type="ChEBI" id="CHEBI:78442"/>
        <dbReference type="ChEBI" id="CHEBI:78520"/>
        <dbReference type="ChEBI" id="CHEBI:456215"/>
        <dbReference type="EC" id="6.1.1.17"/>
    </reaction>
</comment>
<feature type="binding site" evidence="8">
    <location>
        <position position="366"/>
    </location>
    <ligand>
        <name>Zn(2+)</name>
        <dbReference type="ChEBI" id="CHEBI:29105"/>
    </ligand>
</feature>
<comment type="caution">
    <text evidence="13">The sequence shown here is derived from an EMBL/GenBank/DDBJ whole genome shotgun (WGS) entry which is preliminary data.</text>
</comment>
<dbReference type="Gene3D" id="3.40.50.620">
    <property type="entry name" value="HUPs"/>
    <property type="match status" value="1"/>
</dbReference>
<dbReference type="SUPFAM" id="SSF54211">
    <property type="entry name" value="Ribosomal protein S5 domain 2-like"/>
    <property type="match status" value="1"/>
</dbReference>
<comment type="subcellular location">
    <subcellularLocation>
        <location evidence="8">Cytoplasm</location>
    </subcellularLocation>
</comment>
<feature type="binding site" evidence="8">
    <location>
        <position position="393"/>
    </location>
    <ligand>
        <name>Zn(2+)</name>
        <dbReference type="ChEBI" id="CHEBI:29105"/>
    </ligand>
</feature>
<keyword evidence="4 9" id="KW-0418">Kinase</keyword>
<comment type="catalytic activity">
    <reaction evidence="9">
        <text>4-CDP-2-C-methyl-D-erythritol + ATP = 4-CDP-2-C-methyl-D-erythritol 2-phosphate + ADP + H(+)</text>
        <dbReference type="Rhea" id="RHEA:18437"/>
        <dbReference type="ChEBI" id="CHEBI:15378"/>
        <dbReference type="ChEBI" id="CHEBI:30616"/>
        <dbReference type="ChEBI" id="CHEBI:57823"/>
        <dbReference type="ChEBI" id="CHEBI:57919"/>
        <dbReference type="ChEBI" id="CHEBI:456216"/>
        <dbReference type="EC" id="2.7.1.148"/>
    </reaction>
</comment>
<evidence type="ECO:0000259" key="12">
    <source>
        <dbReference type="Pfam" id="PF19269"/>
    </source>
</evidence>
<comment type="pathway">
    <text evidence="9">Isoprenoid biosynthesis; isopentenyl diphosphate biosynthesis via DXP pathway; isopentenyl diphosphate from 1-deoxy-D-xylulose 5-phosphate: step 3/6.</text>
</comment>
<keyword evidence="14" id="KW-1185">Reference proteome</keyword>
<evidence type="ECO:0000256" key="2">
    <source>
        <dbReference type="ARBA" id="ARBA00022598"/>
    </source>
</evidence>
<comment type="function">
    <text evidence="9">Catalyzes the phosphorylation of the position 2 hydroxy group of 4-diphosphocytidyl-2C-methyl-D-erythritol.</text>
</comment>
<comment type="similarity">
    <text evidence="1 8">Belongs to the class-I aminoacyl-tRNA synthetase family. Glutamate--tRNA ligase type 1 subfamily.</text>
</comment>
<dbReference type="Gene3D" id="3.90.800.10">
    <property type="entry name" value="Glutamyl-tRNA Synthetase, Domain 3"/>
    <property type="match status" value="1"/>
</dbReference>
<dbReference type="InterPro" id="IPR008925">
    <property type="entry name" value="aa_tRNA-synth_I_cd-bd_sf"/>
</dbReference>
<dbReference type="Gene3D" id="3.30.70.890">
    <property type="entry name" value="GHMP kinase, C-terminal domain"/>
    <property type="match status" value="1"/>
</dbReference>
<dbReference type="NCBIfam" id="TIGR00464">
    <property type="entry name" value="gltX_bact"/>
    <property type="match status" value="1"/>
</dbReference>
<comment type="function">
    <text evidence="8">Catalyzes the attachment of glutamate to tRNA(Glu) in a two-step reaction: glutamate is first activated by ATP to form Glu-AMP and then transferred to the acceptor end of tRNA(Glu).</text>
</comment>
<keyword evidence="9" id="KW-0414">Isoprene biosynthesis</keyword>
<dbReference type="Pfam" id="PF19269">
    <property type="entry name" value="Anticodon_2"/>
    <property type="match status" value="1"/>
</dbReference>
<evidence type="ECO:0000256" key="7">
    <source>
        <dbReference type="ARBA" id="ARBA00023146"/>
    </source>
</evidence>
<feature type="binding site" evidence="8">
    <location>
        <position position="391"/>
    </location>
    <ligand>
        <name>Zn(2+)</name>
        <dbReference type="ChEBI" id="CHEBI:29105"/>
    </ligand>
</feature>
<feature type="active site" evidence="9">
    <location>
        <position position="135"/>
    </location>
</feature>
<evidence type="ECO:0000256" key="6">
    <source>
        <dbReference type="ARBA" id="ARBA00022917"/>
    </source>
</evidence>
<keyword evidence="8" id="KW-0963">Cytoplasm</keyword>
<dbReference type="SUPFAM" id="SSF55060">
    <property type="entry name" value="GHMP Kinase, C-terminal domain"/>
    <property type="match status" value="1"/>
</dbReference>
<dbReference type="EMBL" id="BAABQM010000005">
    <property type="protein sequence ID" value="GAA5414949.1"/>
    <property type="molecule type" value="Genomic_DNA"/>
</dbReference>
<evidence type="ECO:0000256" key="1">
    <source>
        <dbReference type="ARBA" id="ARBA00007894"/>
    </source>
</evidence>
<evidence type="ECO:0000313" key="13">
    <source>
        <dbReference type="EMBL" id="GAA5414949.1"/>
    </source>
</evidence>
<feature type="domain" description="Aminoacyl-tRNA synthetase class I anticodon-binding" evidence="12">
    <location>
        <begin position="599"/>
        <end position="738"/>
    </location>
</feature>
<feature type="binding site" evidence="8">
    <location>
        <position position="364"/>
    </location>
    <ligand>
        <name>Zn(2+)</name>
        <dbReference type="ChEBI" id="CHEBI:29105"/>
    </ligand>
</feature>
<dbReference type="InterPro" id="IPR036554">
    <property type="entry name" value="GHMP_kinase_C_sf"/>
</dbReference>
<dbReference type="InterPro" id="IPR020058">
    <property type="entry name" value="Glu/Gln-tRNA-synth_Ib_cat-dom"/>
</dbReference>
<dbReference type="SUPFAM" id="SSF52374">
    <property type="entry name" value="Nucleotidylyl transferase"/>
    <property type="match status" value="1"/>
</dbReference>
<feature type="active site" evidence="9">
    <location>
        <position position="8"/>
    </location>
</feature>
<evidence type="ECO:0000256" key="3">
    <source>
        <dbReference type="ARBA" id="ARBA00022741"/>
    </source>
</evidence>
<dbReference type="PANTHER" id="PTHR43311:SF2">
    <property type="entry name" value="GLUTAMATE--TRNA LIGASE, MITOCHONDRIAL-RELATED"/>
    <property type="match status" value="1"/>
</dbReference>
<keyword evidence="6 8" id="KW-0648">Protein biosynthesis</keyword>
<dbReference type="InterPro" id="IPR004527">
    <property type="entry name" value="Glu-tRNA-ligase_bac/mito"/>
</dbReference>
<evidence type="ECO:0000259" key="11">
    <source>
        <dbReference type="Pfam" id="PF00749"/>
    </source>
</evidence>
<dbReference type="HAMAP" id="MF_00061">
    <property type="entry name" value="IspE"/>
    <property type="match status" value="1"/>
</dbReference>